<name>A0ABC9QMC1_CAMJU</name>
<dbReference type="Pfam" id="PF11144">
    <property type="entry name" value="DUF2920"/>
    <property type="match status" value="1"/>
</dbReference>
<comment type="caution">
    <text evidence="1">The sequence shown here is derived from an EMBL/GenBank/DDBJ whole genome shotgun (WGS) entry which is preliminary data.</text>
</comment>
<evidence type="ECO:0000313" key="1">
    <source>
        <dbReference type="EMBL" id="EIB53992.1"/>
    </source>
</evidence>
<feature type="non-terminal residue" evidence="1">
    <location>
        <position position="1"/>
    </location>
</feature>
<reference evidence="1 2" key="1">
    <citation type="submission" date="2010-10" db="EMBL/GenBank/DDBJ databases">
        <authorList>
            <person name="Richards V."/>
            <person name="Lefebure T."/>
            <person name="Suzuki H."/>
            <person name="Pavinski Bitar P."/>
            <person name="Stanhope M."/>
        </authorList>
    </citation>
    <scope>NUCLEOTIDE SEQUENCE [LARGE SCALE GENOMIC DNA]</scope>
    <source>
        <strain evidence="1 2">2008-988</strain>
    </source>
</reference>
<dbReference type="RefSeq" id="WP_002874694.1">
    <property type="nucleotide sequence ID" value="NZ_AIOS01000034.1"/>
</dbReference>
<evidence type="ECO:0008006" key="3">
    <source>
        <dbReference type="Google" id="ProtNLM"/>
    </source>
</evidence>
<dbReference type="EMBL" id="AIOS01000034">
    <property type="protein sequence ID" value="EIB53992.1"/>
    <property type="molecule type" value="Genomic_DNA"/>
</dbReference>
<gene>
    <name evidence="1" type="ORF">cje154_05084</name>
</gene>
<dbReference type="Proteomes" id="UP000003238">
    <property type="component" value="Unassembled WGS sequence"/>
</dbReference>
<dbReference type="AlphaFoldDB" id="A0ABC9QMC1"/>
<proteinExistence type="predicted"/>
<evidence type="ECO:0000313" key="2">
    <source>
        <dbReference type="Proteomes" id="UP000003238"/>
    </source>
</evidence>
<organism evidence="1 2">
    <name type="scientific">Campylobacter jejuni subsp. jejuni 2008-988</name>
    <dbReference type="NCBI Taxonomy" id="889253"/>
    <lineage>
        <taxon>Bacteria</taxon>
        <taxon>Pseudomonadati</taxon>
        <taxon>Campylobacterota</taxon>
        <taxon>Epsilonproteobacteria</taxon>
        <taxon>Campylobacterales</taxon>
        <taxon>Campylobacteraceae</taxon>
        <taxon>Campylobacter</taxon>
    </lineage>
</organism>
<dbReference type="InterPro" id="IPR022605">
    <property type="entry name" value="DUF2920"/>
</dbReference>
<sequence>PLMLEKLQGRKSFMQENSISYPCGNKVFVFKDLEDKFELEMIN</sequence>
<accession>A0ABC9QMC1</accession>
<protein>
    <recommendedName>
        <fullName evidence="3">DUF2920 family protein</fullName>
    </recommendedName>
</protein>